<dbReference type="SUPFAM" id="SSF53720">
    <property type="entry name" value="ALDH-like"/>
    <property type="match status" value="1"/>
</dbReference>
<dbReference type="GO" id="GO:0016620">
    <property type="term" value="F:oxidoreductase activity, acting on the aldehyde or oxo group of donors, NAD or NADP as acceptor"/>
    <property type="evidence" value="ECO:0007669"/>
    <property type="project" value="InterPro"/>
</dbReference>
<dbReference type="AlphaFoldDB" id="A0A5B7GJZ5"/>
<protein>
    <submittedName>
        <fullName evidence="5">Cytosolic 10-formyltetrahydrofolate dehydrogenase</fullName>
    </submittedName>
</protein>
<dbReference type="Gene3D" id="3.40.605.10">
    <property type="entry name" value="Aldehyde Dehydrogenase, Chain A, domain 1"/>
    <property type="match status" value="1"/>
</dbReference>
<gene>
    <name evidence="5" type="primary">aldh1l1_0</name>
    <name evidence="5" type="ORF">E2C01_051316</name>
</gene>
<dbReference type="InterPro" id="IPR016161">
    <property type="entry name" value="Ald_DH/histidinol_DH"/>
</dbReference>
<comment type="caution">
    <text evidence="5">The sequence shown here is derived from an EMBL/GenBank/DDBJ whole genome shotgun (WGS) entry which is preliminary data.</text>
</comment>
<dbReference type="Pfam" id="PF00171">
    <property type="entry name" value="Aldedh"/>
    <property type="match status" value="1"/>
</dbReference>
<dbReference type="OrthoDB" id="310895at2759"/>
<keyword evidence="6" id="KW-1185">Reference proteome</keyword>
<keyword evidence="1 3" id="KW-0560">Oxidoreductase</keyword>
<dbReference type="PROSITE" id="PS00070">
    <property type="entry name" value="ALDEHYDE_DEHYDR_CYS"/>
    <property type="match status" value="1"/>
</dbReference>
<reference evidence="5 6" key="1">
    <citation type="submission" date="2019-05" db="EMBL/GenBank/DDBJ databases">
        <title>Another draft genome of Portunus trituberculatus and its Hox gene families provides insights of decapod evolution.</title>
        <authorList>
            <person name="Jeong J.-H."/>
            <person name="Song I."/>
            <person name="Kim S."/>
            <person name="Choi T."/>
            <person name="Kim D."/>
            <person name="Ryu S."/>
            <person name="Kim W."/>
        </authorList>
    </citation>
    <scope>NUCLEOTIDE SEQUENCE [LARGE SCALE GENOMIC DNA]</scope>
    <source>
        <tissue evidence="5">Muscle</tissue>
    </source>
</reference>
<accession>A0A5B7GJZ5</accession>
<evidence type="ECO:0000313" key="5">
    <source>
        <dbReference type="EMBL" id="MPC57338.1"/>
    </source>
</evidence>
<name>A0A5B7GJZ5_PORTR</name>
<dbReference type="PROSITE" id="PS00687">
    <property type="entry name" value="ALDEHYDE_DEHYDR_GLU"/>
    <property type="match status" value="1"/>
</dbReference>
<evidence type="ECO:0000256" key="2">
    <source>
        <dbReference type="PROSITE-ProRule" id="PRU10007"/>
    </source>
</evidence>
<dbReference type="Proteomes" id="UP000324222">
    <property type="component" value="Unassembled WGS sequence"/>
</dbReference>
<evidence type="ECO:0000256" key="1">
    <source>
        <dbReference type="ARBA" id="ARBA00023002"/>
    </source>
</evidence>
<dbReference type="PANTHER" id="PTHR11699">
    <property type="entry name" value="ALDEHYDE DEHYDROGENASE-RELATED"/>
    <property type="match status" value="1"/>
</dbReference>
<organism evidence="5 6">
    <name type="scientific">Portunus trituberculatus</name>
    <name type="common">Swimming crab</name>
    <name type="synonym">Neptunus trituberculatus</name>
    <dbReference type="NCBI Taxonomy" id="210409"/>
    <lineage>
        <taxon>Eukaryota</taxon>
        <taxon>Metazoa</taxon>
        <taxon>Ecdysozoa</taxon>
        <taxon>Arthropoda</taxon>
        <taxon>Crustacea</taxon>
        <taxon>Multicrustacea</taxon>
        <taxon>Malacostraca</taxon>
        <taxon>Eumalacostraca</taxon>
        <taxon>Eucarida</taxon>
        <taxon>Decapoda</taxon>
        <taxon>Pleocyemata</taxon>
        <taxon>Brachyura</taxon>
        <taxon>Eubrachyura</taxon>
        <taxon>Portunoidea</taxon>
        <taxon>Portunidae</taxon>
        <taxon>Portuninae</taxon>
        <taxon>Portunus</taxon>
    </lineage>
</organism>
<proteinExistence type="inferred from homology"/>
<dbReference type="InterPro" id="IPR029510">
    <property type="entry name" value="Ald_DH_CS_GLU"/>
</dbReference>
<evidence type="ECO:0000256" key="3">
    <source>
        <dbReference type="RuleBase" id="RU003345"/>
    </source>
</evidence>
<dbReference type="EMBL" id="VSRR010014702">
    <property type="protein sequence ID" value="MPC57338.1"/>
    <property type="molecule type" value="Genomic_DNA"/>
</dbReference>
<feature type="active site" evidence="2">
    <location>
        <position position="62"/>
    </location>
</feature>
<dbReference type="InterPro" id="IPR016160">
    <property type="entry name" value="Ald_DH_CS_CYS"/>
</dbReference>
<sequence length="136" mass="15009">MLPQPRVGKQRGCLACSRGSVCGQGIADHKDVRKLGFTGSTEIGQVIMKSCAVSNLKKVSLELGGKSPFIIFADCDLDKAVRMGMSSVFFNKGENCIAAGRLFVEEAIHDEFVKRVVEECKKMVSEQLLVLYRHVW</sequence>
<dbReference type="InterPro" id="IPR016163">
    <property type="entry name" value="Ald_DH_C"/>
</dbReference>
<dbReference type="InterPro" id="IPR015590">
    <property type="entry name" value="Aldehyde_DH_dom"/>
</dbReference>
<dbReference type="InterPro" id="IPR016162">
    <property type="entry name" value="Ald_DH_N"/>
</dbReference>
<dbReference type="Gene3D" id="3.40.309.10">
    <property type="entry name" value="Aldehyde Dehydrogenase, Chain A, domain 2"/>
    <property type="match status" value="1"/>
</dbReference>
<comment type="similarity">
    <text evidence="3">Belongs to the aldehyde dehydrogenase family.</text>
</comment>
<feature type="domain" description="Aldehyde dehydrogenase" evidence="4">
    <location>
        <begin position="17"/>
        <end position="124"/>
    </location>
</feature>
<evidence type="ECO:0000313" key="6">
    <source>
        <dbReference type="Proteomes" id="UP000324222"/>
    </source>
</evidence>
<evidence type="ECO:0000259" key="4">
    <source>
        <dbReference type="Pfam" id="PF00171"/>
    </source>
</evidence>